<protein>
    <submittedName>
        <fullName evidence="2 4">Uncharacterized protein</fullName>
    </submittedName>
</protein>
<accession>A0A3P8AIF4</accession>
<dbReference type="OrthoDB" id="10646937at2759"/>
<dbReference type="AlphaFoldDB" id="A0A3P8AIF4"/>
<evidence type="ECO:0000313" key="2">
    <source>
        <dbReference type="EMBL" id="VDO60052.1"/>
    </source>
</evidence>
<name>A0A3P8AIF4_HELPZ</name>
<feature type="region of interest" description="Disordered" evidence="1">
    <location>
        <begin position="1"/>
        <end position="22"/>
    </location>
</feature>
<dbReference type="Proteomes" id="UP000050761">
    <property type="component" value="Unassembled WGS sequence"/>
</dbReference>
<organism evidence="2">
    <name type="scientific">Heligmosomoides polygyrus</name>
    <name type="common">Parasitic roundworm</name>
    <dbReference type="NCBI Taxonomy" id="6339"/>
    <lineage>
        <taxon>Eukaryota</taxon>
        <taxon>Metazoa</taxon>
        <taxon>Ecdysozoa</taxon>
        <taxon>Nematoda</taxon>
        <taxon>Chromadorea</taxon>
        <taxon>Rhabditida</taxon>
        <taxon>Rhabditina</taxon>
        <taxon>Rhabditomorpha</taxon>
        <taxon>Strongyloidea</taxon>
        <taxon>Heligmosomidae</taxon>
        <taxon>Heligmosomoides</taxon>
    </lineage>
</organism>
<gene>
    <name evidence="2" type="ORF">HPBE_LOCUS4098</name>
</gene>
<evidence type="ECO:0000313" key="4">
    <source>
        <dbReference type="WBParaSite" id="HPBE_0000409701-mRNA-1"/>
    </source>
</evidence>
<keyword evidence="3" id="KW-1185">Reference proteome</keyword>
<feature type="compositionally biased region" description="Polar residues" evidence="1">
    <location>
        <begin position="8"/>
        <end position="20"/>
    </location>
</feature>
<evidence type="ECO:0000313" key="3">
    <source>
        <dbReference type="Proteomes" id="UP000050761"/>
    </source>
</evidence>
<evidence type="ECO:0000256" key="1">
    <source>
        <dbReference type="SAM" id="MobiDB-lite"/>
    </source>
</evidence>
<dbReference type="EMBL" id="UZAH01025272">
    <property type="protein sequence ID" value="VDO60052.1"/>
    <property type="molecule type" value="Genomic_DNA"/>
</dbReference>
<dbReference type="WBParaSite" id="HPBE_0000409701-mRNA-1">
    <property type="protein sequence ID" value="HPBE_0000409701-mRNA-1"/>
    <property type="gene ID" value="HPBE_0000409701"/>
</dbReference>
<proteinExistence type="predicted"/>
<reference evidence="2 3" key="1">
    <citation type="submission" date="2018-11" db="EMBL/GenBank/DDBJ databases">
        <authorList>
            <consortium name="Pathogen Informatics"/>
        </authorList>
    </citation>
    <scope>NUCLEOTIDE SEQUENCE [LARGE SCALE GENOMIC DNA]</scope>
</reference>
<reference evidence="4" key="2">
    <citation type="submission" date="2019-09" db="UniProtKB">
        <authorList>
            <consortium name="WormBaseParasite"/>
        </authorList>
    </citation>
    <scope>IDENTIFICATION</scope>
</reference>
<sequence length="235" mass="25634">MPPREESPYTTLGVASNSDDATIKKAGDGEVADTDRRRWWLGYPPTAAVVVPKTISARVCRRVFLLTTAEAHAPDTYFMTLRLEAIWPGALEVRIRIALERLDERTENSSHSGPTVITARVVHQGREQRAAPFGEGAQCTSMLPSRSVNPHSFLLGPCRSFDNAARADLLAVSASSSSSPGRGAGPTSPEKSVAVAMYSFQDHTLSQFCSSRIDTTPLFASEKRQHDRLAVAEFF</sequence>